<feature type="region of interest" description="Disordered" evidence="1">
    <location>
        <begin position="186"/>
        <end position="207"/>
    </location>
</feature>
<feature type="compositionally biased region" description="Basic and acidic residues" evidence="1">
    <location>
        <begin position="23"/>
        <end position="35"/>
    </location>
</feature>
<sequence length="207" mass="22474">MEKEVGEFIAETLFGQGASAGDSKSEEGEDSDKKEKKSKKKAKKSGRGGKVDGAPAGTTDDEEAFEDDDGFMFNTRQSRSVTDPNALYMSVRHQRGGHAGTPVRQQRKDPRDQQPYTGGRRAIYRNNTPLIDDYTDDQDDQDVDPEPDADYGTGGFTTPFVGRDDDGYEDSAASVDAYASTTAGIAMHGHVRSQRSSSSSAGGRHHR</sequence>
<organism evidence="2">
    <name type="scientific">Notodromas monacha</name>
    <dbReference type="NCBI Taxonomy" id="399045"/>
    <lineage>
        <taxon>Eukaryota</taxon>
        <taxon>Metazoa</taxon>
        <taxon>Ecdysozoa</taxon>
        <taxon>Arthropoda</taxon>
        <taxon>Crustacea</taxon>
        <taxon>Oligostraca</taxon>
        <taxon>Ostracoda</taxon>
        <taxon>Podocopa</taxon>
        <taxon>Podocopida</taxon>
        <taxon>Cypridocopina</taxon>
        <taxon>Cypridoidea</taxon>
        <taxon>Cyprididae</taxon>
        <taxon>Notodromas</taxon>
    </lineage>
</organism>
<protein>
    <submittedName>
        <fullName evidence="2">Uncharacterized protein</fullName>
    </submittedName>
</protein>
<feature type="region of interest" description="Disordered" evidence="1">
    <location>
        <begin position="1"/>
        <end position="168"/>
    </location>
</feature>
<accession>A0A7R9GKJ6</accession>
<reference evidence="2" key="1">
    <citation type="submission" date="2020-11" db="EMBL/GenBank/DDBJ databases">
        <authorList>
            <person name="Tran Van P."/>
        </authorList>
    </citation>
    <scope>NUCLEOTIDE SEQUENCE</scope>
</reference>
<dbReference type="AlphaFoldDB" id="A0A7R9GKJ6"/>
<dbReference type="Proteomes" id="UP000678499">
    <property type="component" value="Unassembled WGS sequence"/>
</dbReference>
<feature type="compositionally biased region" description="Polar residues" evidence="1">
    <location>
        <begin position="74"/>
        <end position="83"/>
    </location>
</feature>
<proteinExistence type="predicted"/>
<keyword evidence="3" id="KW-1185">Reference proteome</keyword>
<dbReference type="EMBL" id="OA890656">
    <property type="protein sequence ID" value="CAD7284534.1"/>
    <property type="molecule type" value="Genomic_DNA"/>
</dbReference>
<evidence type="ECO:0000256" key="1">
    <source>
        <dbReference type="SAM" id="MobiDB-lite"/>
    </source>
</evidence>
<feature type="compositionally biased region" description="Acidic residues" evidence="1">
    <location>
        <begin position="59"/>
        <end position="70"/>
    </location>
</feature>
<evidence type="ECO:0000313" key="2">
    <source>
        <dbReference type="EMBL" id="CAD7284534.1"/>
    </source>
</evidence>
<evidence type="ECO:0000313" key="3">
    <source>
        <dbReference type="Proteomes" id="UP000678499"/>
    </source>
</evidence>
<gene>
    <name evidence="2" type="ORF">NMOB1V02_LOCUS12139</name>
</gene>
<feature type="compositionally biased region" description="Acidic residues" evidence="1">
    <location>
        <begin position="133"/>
        <end position="149"/>
    </location>
</feature>
<feature type="compositionally biased region" description="Low complexity" evidence="1">
    <location>
        <begin position="194"/>
        <end position="207"/>
    </location>
</feature>
<feature type="compositionally biased region" description="Basic residues" evidence="1">
    <location>
        <begin position="36"/>
        <end position="47"/>
    </location>
</feature>
<name>A0A7R9GKJ6_9CRUS</name>
<dbReference type="EMBL" id="CAJPEX010008619">
    <property type="protein sequence ID" value="CAG0924686.1"/>
    <property type="molecule type" value="Genomic_DNA"/>
</dbReference>